<reference evidence="2" key="1">
    <citation type="submission" date="2020-01" db="EMBL/GenBank/DDBJ databases">
        <authorList>
            <consortium name="DOE Joint Genome Institute"/>
            <person name="Haridas S."/>
            <person name="Albert R."/>
            <person name="Binder M."/>
            <person name="Bloem J."/>
            <person name="Labutti K."/>
            <person name="Salamov A."/>
            <person name="Andreopoulos B."/>
            <person name="Baker S.E."/>
            <person name="Barry K."/>
            <person name="Bills G."/>
            <person name="Bluhm B.H."/>
            <person name="Cannon C."/>
            <person name="Castanera R."/>
            <person name="Culley D.E."/>
            <person name="Daum C."/>
            <person name="Ezra D."/>
            <person name="Gonzalez J.B."/>
            <person name="Henrissat B."/>
            <person name="Kuo A."/>
            <person name="Liang C."/>
            <person name="Lipzen A."/>
            <person name="Lutzoni F."/>
            <person name="Magnuson J."/>
            <person name="Mondo S."/>
            <person name="Nolan M."/>
            <person name="Ohm R."/>
            <person name="Pangilinan J."/>
            <person name="Park H.-J."/>
            <person name="Ramirez L."/>
            <person name="Alfaro M."/>
            <person name="Sun H."/>
            <person name="Tritt A."/>
            <person name="Yoshinaga Y."/>
            <person name="Zwiers L.-H."/>
            <person name="Turgeon B.G."/>
            <person name="Goodwin S.B."/>
            <person name="Spatafora J.W."/>
            <person name="Crous P.W."/>
            <person name="Grigoriev I.V."/>
        </authorList>
    </citation>
    <scope>NUCLEOTIDE SEQUENCE</scope>
    <source>
        <strain evidence="2">P77</strain>
    </source>
</reference>
<evidence type="ECO:0000256" key="1">
    <source>
        <dbReference type="SAM" id="SignalP"/>
    </source>
</evidence>
<name>A0A6A5K1S7_9PLEO</name>
<dbReference type="EMBL" id="ML975648">
    <property type="protein sequence ID" value="KAF1828152.1"/>
    <property type="molecule type" value="Genomic_DNA"/>
</dbReference>
<dbReference type="Proteomes" id="UP000800040">
    <property type="component" value="Unassembled WGS sequence"/>
</dbReference>
<evidence type="ECO:0000313" key="3">
    <source>
        <dbReference type="Proteomes" id="UP000800040"/>
    </source>
</evidence>
<evidence type="ECO:0000313" key="2">
    <source>
        <dbReference type="EMBL" id="KAF1828152.1"/>
    </source>
</evidence>
<feature type="chain" id="PRO_5025613467" evidence="1">
    <location>
        <begin position="20"/>
        <end position="176"/>
    </location>
</feature>
<keyword evidence="1" id="KW-0732">Signal</keyword>
<dbReference type="AlphaFoldDB" id="A0A6A5K1S7"/>
<sequence length="176" mass="20438">MKILHFLLQALLLAGVTQAYIQDYQWQTINNVDTFYWRRTVADTPTRVIIPNTPVTLYYNCFYMPAIYQNYRNWIITARARTRVLATTPTYGLNFYGYDLWTNARDVRGRDMCPDNWKTNHRCPEQDVNGIVIQPNVMPGPWSTTDGETIDPLHVNEIAGLYGTPDQTQRLVKGRC</sequence>
<protein>
    <submittedName>
        <fullName evidence="2">Uncharacterized protein</fullName>
    </submittedName>
</protein>
<gene>
    <name evidence="2" type="ORF">BDW02DRAFT_575109</name>
</gene>
<keyword evidence="3" id="KW-1185">Reference proteome</keyword>
<dbReference type="OrthoDB" id="4916523at2759"/>
<proteinExistence type="predicted"/>
<accession>A0A6A5K1S7</accession>
<organism evidence="2 3">
    <name type="scientific">Decorospora gaudefroyi</name>
    <dbReference type="NCBI Taxonomy" id="184978"/>
    <lineage>
        <taxon>Eukaryota</taxon>
        <taxon>Fungi</taxon>
        <taxon>Dikarya</taxon>
        <taxon>Ascomycota</taxon>
        <taxon>Pezizomycotina</taxon>
        <taxon>Dothideomycetes</taxon>
        <taxon>Pleosporomycetidae</taxon>
        <taxon>Pleosporales</taxon>
        <taxon>Pleosporineae</taxon>
        <taxon>Pleosporaceae</taxon>
        <taxon>Decorospora</taxon>
    </lineage>
</organism>
<feature type="signal peptide" evidence="1">
    <location>
        <begin position="1"/>
        <end position="19"/>
    </location>
</feature>